<sequence>MGRIKEYFLDKGLTARDIPLAFAFHEIFSIAFAASTWVAAYGIQPSKTLCQPFANVRVIKNNVQPVFLKMLETSSKPARRAVERIPMLAKTDPTRLTVALAESLTLRAFIKPITFGGKLWVTYEFMKFVKRKSDEGTTTEKTTKKLKKKNKVASASLSLR</sequence>
<gene>
    <name evidence="3" type="ORF">Bathy02g03190</name>
</gene>
<dbReference type="KEGG" id="bpg:Bathy02g03190"/>
<reference evidence="3 4" key="1">
    <citation type="submission" date="2011-10" db="EMBL/GenBank/DDBJ databases">
        <authorList>
            <person name="Genoscope - CEA"/>
        </authorList>
    </citation>
    <scope>NUCLEOTIDE SEQUENCE [LARGE SCALE GENOMIC DNA]</scope>
    <source>
        <strain evidence="3 4">RCC 1105</strain>
    </source>
</reference>
<dbReference type="eggNOG" id="ENOG502SDR5">
    <property type="taxonomic scope" value="Eukaryota"/>
</dbReference>
<keyword evidence="2" id="KW-0472">Membrane</keyword>
<evidence type="ECO:0000256" key="1">
    <source>
        <dbReference type="SAM" id="MobiDB-lite"/>
    </source>
</evidence>
<accession>K8ERD3</accession>
<evidence type="ECO:0000313" key="4">
    <source>
        <dbReference type="Proteomes" id="UP000198341"/>
    </source>
</evidence>
<dbReference type="Proteomes" id="UP000198341">
    <property type="component" value="Chromosome 2"/>
</dbReference>
<dbReference type="RefSeq" id="XP_007514705.1">
    <property type="nucleotide sequence ID" value="XM_007514643.1"/>
</dbReference>
<name>K8ERD3_9CHLO</name>
<dbReference type="OrthoDB" id="6239435at2759"/>
<evidence type="ECO:0000313" key="3">
    <source>
        <dbReference type="EMBL" id="CCO14945.1"/>
    </source>
</evidence>
<keyword evidence="2" id="KW-1133">Transmembrane helix</keyword>
<dbReference type="AlphaFoldDB" id="K8ERD3"/>
<protein>
    <submittedName>
        <fullName evidence="3">Uncharacterized protein</fullName>
    </submittedName>
</protein>
<feature type="region of interest" description="Disordered" evidence="1">
    <location>
        <begin position="136"/>
        <end position="160"/>
    </location>
</feature>
<dbReference type="EMBL" id="FO082277">
    <property type="protein sequence ID" value="CCO14945.1"/>
    <property type="molecule type" value="Genomic_DNA"/>
</dbReference>
<organism evidence="3 4">
    <name type="scientific">Bathycoccus prasinos</name>
    <dbReference type="NCBI Taxonomy" id="41875"/>
    <lineage>
        <taxon>Eukaryota</taxon>
        <taxon>Viridiplantae</taxon>
        <taxon>Chlorophyta</taxon>
        <taxon>Mamiellophyceae</taxon>
        <taxon>Mamiellales</taxon>
        <taxon>Bathycoccaceae</taxon>
        <taxon>Bathycoccus</taxon>
    </lineage>
</organism>
<proteinExistence type="predicted"/>
<feature type="transmembrane region" description="Helical" evidence="2">
    <location>
        <begin position="20"/>
        <end position="43"/>
    </location>
</feature>
<keyword evidence="2" id="KW-0812">Transmembrane</keyword>
<keyword evidence="4" id="KW-1185">Reference proteome</keyword>
<evidence type="ECO:0000256" key="2">
    <source>
        <dbReference type="SAM" id="Phobius"/>
    </source>
</evidence>
<dbReference type="GeneID" id="19017432"/>